<feature type="region of interest" description="Disordered" evidence="1">
    <location>
        <begin position="76"/>
        <end position="102"/>
    </location>
</feature>
<protein>
    <submittedName>
        <fullName evidence="2">Uncharacterized protein</fullName>
    </submittedName>
</protein>
<proteinExistence type="predicted"/>
<reference evidence="2 3" key="1">
    <citation type="submission" date="2019-03" db="EMBL/GenBank/DDBJ databases">
        <title>First draft genome of Liparis tanakae, snailfish: a comprehensive survey of snailfish specific genes.</title>
        <authorList>
            <person name="Kim W."/>
            <person name="Song I."/>
            <person name="Jeong J.-H."/>
            <person name="Kim D."/>
            <person name="Kim S."/>
            <person name="Ryu S."/>
            <person name="Song J.Y."/>
            <person name="Lee S.K."/>
        </authorList>
    </citation>
    <scope>NUCLEOTIDE SEQUENCE [LARGE SCALE GENOMIC DNA]</scope>
    <source>
        <tissue evidence="2">Muscle</tissue>
    </source>
</reference>
<organism evidence="2 3">
    <name type="scientific">Liparis tanakae</name>
    <name type="common">Tanaka's snailfish</name>
    <dbReference type="NCBI Taxonomy" id="230148"/>
    <lineage>
        <taxon>Eukaryota</taxon>
        <taxon>Metazoa</taxon>
        <taxon>Chordata</taxon>
        <taxon>Craniata</taxon>
        <taxon>Vertebrata</taxon>
        <taxon>Euteleostomi</taxon>
        <taxon>Actinopterygii</taxon>
        <taxon>Neopterygii</taxon>
        <taxon>Teleostei</taxon>
        <taxon>Neoteleostei</taxon>
        <taxon>Acanthomorphata</taxon>
        <taxon>Eupercaria</taxon>
        <taxon>Perciformes</taxon>
        <taxon>Cottioidei</taxon>
        <taxon>Cottales</taxon>
        <taxon>Liparidae</taxon>
        <taxon>Liparis</taxon>
    </lineage>
</organism>
<dbReference type="EMBL" id="SRLO01001552">
    <property type="protein sequence ID" value="TNN36939.1"/>
    <property type="molecule type" value="Genomic_DNA"/>
</dbReference>
<dbReference type="AlphaFoldDB" id="A0A4Z2F6Y4"/>
<evidence type="ECO:0000313" key="3">
    <source>
        <dbReference type="Proteomes" id="UP000314294"/>
    </source>
</evidence>
<feature type="compositionally biased region" description="Basic and acidic residues" evidence="1">
    <location>
        <begin position="33"/>
        <end position="45"/>
    </location>
</feature>
<sequence length="102" mass="11936">MLGLMLDRHYTCDGVILRPLIIHRYRGGVAPETRPDDKDHLRRETNSINQHSVKMRATNGEEVRRLFRRERRYRAATTTPAWERRGGGEGHGDRVTNEKENK</sequence>
<name>A0A4Z2F6Y4_9TELE</name>
<evidence type="ECO:0000256" key="1">
    <source>
        <dbReference type="SAM" id="MobiDB-lite"/>
    </source>
</evidence>
<evidence type="ECO:0000313" key="2">
    <source>
        <dbReference type="EMBL" id="TNN36939.1"/>
    </source>
</evidence>
<feature type="region of interest" description="Disordered" evidence="1">
    <location>
        <begin position="29"/>
        <end position="53"/>
    </location>
</feature>
<accession>A0A4Z2F6Y4</accession>
<keyword evidence="3" id="KW-1185">Reference proteome</keyword>
<dbReference type="Proteomes" id="UP000314294">
    <property type="component" value="Unassembled WGS sequence"/>
</dbReference>
<gene>
    <name evidence="2" type="ORF">EYF80_052903</name>
</gene>
<feature type="compositionally biased region" description="Basic and acidic residues" evidence="1">
    <location>
        <begin position="82"/>
        <end position="102"/>
    </location>
</feature>
<comment type="caution">
    <text evidence="2">The sequence shown here is derived from an EMBL/GenBank/DDBJ whole genome shotgun (WGS) entry which is preliminary data.</text>
</comment>